<gene>
    <name evidence="1" type="ORF">PEVE_00029376</name>
</gene>
<sequence>MQVVFQTETTEIPEDAFKYWPAEGSKDSLPLATLDVRSLPAAFSLLKKTKADSHHGYMSTMVVGEENHV</sequence>
<accession>A0ABN8LLN6</accession>
<comment type="caution">
    <text evidence="1">The sequence shown here is derived from an EMBL/GenBank/DDBJ whole genome shotgun (WGS) entry which is preliminary data.</text>
</comment>
<name>A0ABN8LLN6_9CNID</name>
<reference evidence="1 2" key="1">
    <citation type="submission" date="2022-05" db="EMBL/GenBank/DDBJ databases">
        <authorList>
            <consortium name="Genoscope - CEA"/>
            <person name="William W."/>
        </authorList>
    </citation>
    <scope>NUCLEOTIDE SEQUENCE [LARGE SCALE GENOMIC DNA]</scope>
</reference>
<dbReference type="Proteomes" id="UP001159427">
    <property type="component" value="Unassembled WGS sequence"/>
</dbReference>
<proteinExistence type="predicted"/>
<evidence type="ECO:0000313" key="1">
    <source>
        <dbReference type="EMBL" id="CAH3016426.1"/>
    </source>
</evidence>
<organism evidence="1 2">
    <name type="scientific">Porites evermanni</name>
    <dbReference type="NCBI Taxonomy" id="104178"/>
    <lineage>
        <taxon>Eukaryota</taxon>
        <taxon>Metazoa</taxon>
        <taxon>Cnidaria</taxon>
        <taxon>Anthozoa</taxon>
        <taxon>Hexacorallia</taxon>
        <taxon>Scleractinia</taxon>
        <taxon>Fungiina</taxon>
        <taxon>Poritidae</taxon>
        <taxon>Porites</taxon>
    </lineage>
</organism>
<evidence type="ECO:0000313" key="2">
    <source>
        <dbReference type="Proteomes" id="UP001159427"/>
    </source>
</evidence>
<dbReference type="EMBL" id="CALNXI010000041">
    <property type="protein sequence ID" value="CAH3016426.1"/>
    <property type="molecule type" value="Genomic_DNA"/>
</dbReference>
<keyword evidence="2" id="KW-1185">Reference proteome</keyword>
<protein>
    <submittedName>
        <fullName evidence="1">Uncharacterized protein</fullName>
    </submittedName>
</protein>